<reference evidence="1 2" key="1">
    <citation type="submission" date="2024-06" db="EMBL/GenBank/DDBJ databases">
        <title>The Natural Products Discovery Center: Release of the First 8490 Sequenced Strains for Exploring Actinobacteria Biosynthetic Diversity.</title>
        <authorList>
            <person name="Kalkreuter E."/>
            <person name="Kautsar S.A."/>
            <person name="Yang D."/>
            <person name="Bader C.D."/>
            <person name="Teijaro C.N."/>
            <person name="Fluegel L."/>
            <person name="Davis C.M."/>
            <person name="Simpson J.R."/>
            <person name="Lauterbach L."/>
            <person name="Steele A.D."/>
            <person name="Gui C."/>
            <person name="Meng S."/>
            <person name="Li G."/>
            <person name="Viehrig K."/>
            <person name="Ye F."/>
            <person name="Su P."/>
            <person name="Kiefer A.F."/>
            <person name="Nichols A."/>
            <person name="Cepeda A.J."/>
            <person name="Yan W."/>
            <person name="Fan B."/>
            <person name="Jiang Y."/>
            <person name="Adhikari A."/>
            <person name="Zheng C.-J."/>
            <person name="Schuster L."/>
            <person name="Cowan T.M."/>
            <person name="Smanski M.J."/>
            <person name="Chevrette M.G."/>
            <person name="De Carvalho L.P.S."/>
            <person name="Shen B."/>
        </authorList>
    </citation>
    <scope>NUCLEOTIDE SEQUENCE [LARGE SCALE GENOMIC DNA]</scope>
    <source>
        <strain evidence="1 2">NPDC000234</strain>
    </source>
</reference>
<comment type="caution">
    <text evidence="1">The sequence shown here is derived from an EMBL/GenBank/DDBJ whole genome shotgun (WGS) entry which is preliminary data.</text>
</comment>
<dbReference type="InterPro" id="IPR029058">
    <property type="entry name" value="AB_hydrolase_fold"/>
</dbReference>
<dbReference type="Proteomes" id="UP001474181">
    <property type="component" value="Unassembled WGS sequence"/>
</dbReference>
<dbReference type="Gene3D" id="3.40.50.1820">
    <property type="entry name" value="alpha/beta hydrolase"/>
    <property type="match status" value="1"/>
</dbReference>
<dbReference type="RefSeq" id="WP_350781991.1">
    <property type="nucleotide sequence ID" value="NZ_JBEPEK010000111.1"/>
</dbReference>
<accession>A0ABV1WX42</accession>
<sequence length="275" mass="29632">MPQILTIHGVNQFDPDREPPAAAARLGAAWTAALNRGLETPVEAADVHMVYYADLLQPTGDIPQGEDLDHLPPEAADAARRWAELHGVNLDEAQGRIAAPLRWVADAVARRKGLGNDTVRRLIARFFPDLVAYLHSPTTREAVQARLAEAIERTSPTVLIAHSLGSVVAYDTLWRHDVKVDALITVGSPLAMPDIVFPHLQHPCTDGKGSRPHGAVAWVNIADPGDLVAIPQPLAERFDKVTTDVRAGIGAFAFHKAAGYLANGETAKAVTRYLG</sequence>
<evidence type="ECO:0000313" key="1">
    <source>
        <dbReference type="EMBL" id="MER7181286.1"/>
    </source>
</evidence>
<keyword evidence="2" id="KW-1185">Reference proteome</keyword>
<gene>
    <name evidence="1" type="ORF">ABT404_17695</name>
</gene>
<evidence type="ECO:0008006" key="3">
    <source>
        <dbReference type="Google" id="ProtNLM"/>
    </source>
</evidence>
<organism evidence="1 2">
    <name type="scientific">Streptomyces hyaluromycini</name>
    <dbReference type="NCBI Taxonomy" id="1377993"/>
    <lineage>
        <taxon>Bacteria</taxon>
        <taxon>Bacillati</taxon>
        <taxon>Actinomycetota</taxon>
        <taxon>Actinomycetes</taxon>
        <taxon>Kitasatosporales</taxon>
        <taxon>Streptomycetaceae</taxon>
        <taxon>Streptomyces</taxon>
    </lineage>
</organism>
<proteinExistence type="predicted"/>
<name>A0ABV1WX42_9ACTN</name>
<evidence type="ECO:0000313" key="2">
    <source>
        <dbReference type="Proteomes" id="UP001474181"/>
    </source>
</evidence>
<protein>
    <recommendedName>
        <fullName evidence="3">Serine peptidase</fullName>
    </recommendedName>
</protein>
<dbReference type="EMBL" id="JBEPEK010000111">
    <property type="protein sequence ID" value="MER7181286.1"/>
    <property type="molecule type" value="Genomic_DNA"/>
</dbReference>
<dbReference type="SUPFAM" id="SSF53474">
    <property type="entry name" value="alpha/beta-Hydrolases"/>
    <property type="match status" value="1"/>
</dbReference>